<accession>Q23YV3</accession>
<name>Q23YV3_TETTS</name>
<evidence type="ECO:0000313" key="1">
    <source>
        <dbReference type="EMBL" id="EAS01702.2"/>
    </source>
</evidence>
<proteinExistence type="predicted"/>
<sequence length="235" mass="28476">MGGPIINYYFFQICKHQLANKKINKNLHQNILRLNCFYKLKNQASIQNKSILFFVYKQILRNLLNTQIYLKNLKSNIYKNIPTLNIVFFQIINILQKFQQNTCRLMKMYFRKRSNQLFYIKKNPLQYMNGNRFRRIHFLKQITGNQKLDLQLNQFKKQFLSKRMEIQFIYLDQKIQIQNTWIKNTNYLLLGLFQPQTSFKKICQQTEGHIQKRISSAKALVIVEYNHMQSYLINI</sequence>
<evidence type="ECO:0000313" key="2">
    <source>
        <dbReference type="Proteomes" id="UP000009168"/>
    </source>
</evidence>
<dbReference type="KEGG" id="tet:TTHERM_00858050"/>
<gene>
    <name evidence="1" type="ORF">TTHERM_00858050</name>
</gene>
<organism evidence="1 2">
    <name type="scientific">Tetrahymena thermophila (strain SB210)</name>
    <dbReference type="NCBI Taxonomy" id="312017"/>
    <lineage>
        <taxon>Eukaryota</taxon>
        <taxon>Sar</taxon>
        <taxon>Alveolata</taxon>
        <taxon>Ciliophora</taxon>
        <taxon>Intramacronucleata</taxon>
        <taxon>Oligohymenophorea</taxon>
        <taxon>Hymenostomatida</taxon>
        <taxon>Tetrahymenina</taxon>
        <taxon>Tetrahymenidae</taxon>
        <taxon>Tetrahymena</taxon>
    </lineage>
</organism>
<dbReference type="AlphaFoldDB" id="Q23YV3"/>
<dbReference type="EMBL" id="GG662557">
    <property type="protein sequence ID" value="EAS01702.2"/>
    <property type="molecule type" value="Genomic_DNA"/>
</dbReference>
<protein>
    <submittedName>
        <fullName evidence="1">Uncharacterized protein</fullName>
    </submittedName>
</protein>
<dbReference type="Proteomes" id="UP000009168">
    <property type="component" value="Unassembled WGS sequence"/>
</dbReference>
<dbReference type="HOGENOM" id="CLU_2269227_0_0_1"/>
<dbReference type="InParanoid" id="Q23YV3"/>
<reference evidence="2" key="1">
    <citation type="journal article" date="2006" name="PLoS Biol.">
        <title>Macronuclear genome sequence of the ciliate Tetrahymena thermophila, a model eukaryote.</title>
        <authorList>
            <person name="Eisen J.A."/>
            <person name="Coyne R.S."/>
            <person name="Wu M."/>
            <person name="Wu D."/>
            <person name="Thiagarajan M."/>
            <person name="Wortman J.R."/>
            <person name="Badger J.H."/>
            <person name="Ren Q."/>
            <person name="Amedeo P."/>
            <person name="Jones K.M."/>
            <person name="Tallon L.J."/>
            <person name="Delcher A.L."/>
            <person name="Salzberg S.L."/>
            <person name="Silva J.C."/>
            <person name="Haas B.J."/>
            <person name="Majoros W.H."/>
            <person name="Farzad M."/>
            <person name="Carlton J.M."/>
            <person name="Smith R.K. Jr."/>
            <person name="Garg J."/>
            <person name="Pearlman R.E."/>
            <person name="Karrer K.M."/>
            <person name="Sun L."/>
            <person name="Manning G."/>
            <person name="Elde N.C."/>
            <person name="Turkewitz A.P."/>
            <person name="Asai D.J."/>
            <person name="Wilkes D.E."/>
            <person name="Wang Y."/>
            <person name="Cai H."/>
            <person name="Collins K."/>
            <person name="Stewart B.A."/>
            <person name="Lee S.R."/>
            <person name="Wilamowska K."/>
            <person name="Weinberg Z."/>
            <person name="Ruzzo W.L."/>
            <person name="Wloga D."/>
            <person name="Gaertig J."/>
            <person name="Frankel J."/>
            <person name="Tsao C.-C."/>
            <person name="Gorovsky M.A."/>
            <person name="Keeling P.J."/>
            <person name="Waller R.F."/>
            <person name="Patron N.J."/>
            <person name="Cherry J.M."/>
            <person name="Stover N.A."/>
            <person name="Krieger C.J."/>
            <person name="del Toro C."/>
            <person name="Ryder H.F."/>
            <person name="Williamson S.C."/>
            <person name="Barbeau R.A."/>
            <person name="Hamilton E.P."/>
            <person name="Orias E."/>
        </authorList>
    </citation>
    <scope>NUCLEOTIDE SEQUENCE [LARGE SCALE GENOMIC DNA]</scope>
    <source>
        <strain evidence="2">SB210</strain>
    </source>
</reference>
<dbReference type="RefSeq" id="XP_001021947.2">
    <property type="nucleotide sequence ID" value="XM_001021947.2"/>
</dbReference>
<dbReference type="GeneID" id="7832225"/>
<keyword evidence="2" id="KW-1185">Reference proteome</keyword>